<keyword evidence="2" id="KW-0472">Membrane</keyword>
<feature type="compositionally biased region" description="Polar residues" evidence="1">
    <location>
        <begin position="236"/>
        <end position="259"/>
    </location>
</feature>
<evidence type="ECO:0000256" key="2">
    <source>
        <dbReference type="SAM" id="Phobius"/>
    </source>
</evidence>
<comment type="caution">
    <text evidence="3">The sequence shown here is derived from an EMBL/GenBank/DDBJ whole genome shotgun (WGS) entry which is preliminary data.</text>
</comment>
<dbReference type="Proteomes" id="UP001152747">
    <property type="component" value="Unassembled WGS sequence"/>
</dbReference>
<dbReference type="OrthoDB" id="5872184at2759"/>
<feature type="compositionally biased region" description="Basic and acidic residues" evidence="1">
    <location>
        <begin position="80"/>
        <end position="95"/>
    </location>
</feature>
<evidence type="ECO:0000256" key="1">
    <source>
        <dbReference type="SAM" id="MobiDB-lite"/>
    </source>
</evidence>
<feature type="region of interest" description="Disordered" evidence="1">
    <location>
        <begin position="70"/>
        <end position="95"/>
    </location>
</feature>
<dbReference type="AlphaFoldDB" id="A0A9P1MXC6"/>
<name>A0A9P1MXC6_9PELO</name>
<feature type="compositionally biased region" description="Low complexity" evidence="1">
    <location>
        <begin position="261"/>
        <end position="280"/>
    </location>
</feature>
<accession>A0A9P1MXC6</accession>
<sequence length="288" mass="30983">MNKTGNNSEVTKQLHTIDEKLDKISAKDVLFIVFISIIAAVSLINLILLILERRKKAHQNAVPQAIVIQPNNSSGTSVDQKSKSEKTKLSNHGEKDVLPSRSMKVKVAIQSGQQSNRKANSKEVLGEDISNVKLAKIENVGAQNLIASKKETDVEVAIPPQPFPQTSTPVKIEQKSETPILTPATPQQQLQPTQNSKANSTIDSMTSFTVPEDGKTCTSQSNNDFIVPGEPGIKPNTPTATTLSGISNEPTSSSKNTAIEPTVVTTPPNATQPTQPTTPVVEKDPKKI</sequence>
<keyword evidence="4" id="KW-1185">Reference proteome</keyword>
<reference evidence="3" key="1">
    <citation type="submission" date="2022-11" db="EMBL/GenBank/DDBJ databases">
        <authorList>
            <person name="Kikuchi T."/>
        </authorList>
    </citation>
    <scope>NUCLEOTIDE SEQUENCE</scope>
    <source>
        <strain evidence="3">PS1010</strain>
    </source>
</reference>
<dbReference type="EMBL" id="CANHGI010000002">
    <property type="protein sequence ID" value="CAI5442373.1"/>
    <property type="molecule type" value="Genomic_DNA"/>
</dbReference>
<proteinExistence type="predicted"/>
<feature type="region of interest" description="Disordered" evidence="1">
    <location>
        <begin position="180"/>
        <end position="288"/>
    </location>
</feature>
<keyword evidence="2" id="KW-0812">Transmembrane</keyword>
<evidence type="ECO:0000313" key="3">
    <source>
        <dbReference type="EMBL" id="CAI5442373.1"/>
    </source>
</evidence>
<evidence type="ECO:0000313" key="4">
    <source>
        <dbReference type="Proteomes" id="UP001152747"/>
    </source>
</evidence>
<feature type="compositionally biased region" description="Polar residues" evidence="1">
    <location>
        <begin position="70"/>
        <end position="79"/>
    </location>
</feature>
<feature type="transmembrane region" description="Helical" evidence="2">
    <location>
        <begin position="29"/>
        <end position="51"/>
    </location>
</feature>
<gene>
    <name evidence="3" type="ORF">CAMP_LOCUS5010</name>
</gene>
<feature type="compositionally biased region" description="Low complexity" evidence="1">
    <location>
        <begin position="180"/>
        <end position="194"/>
    </location>
</feature>
<organism evidence="3 4">
    <name type="scientific">Caenorhabditis angaria</name>
    <dbReference type="NCBI Taxonomy" id="860376"/>
    <lineage>
        <taxon>Eukaryota</taxon>
        <taxon>Metazoa</taxon>
        <taxon>Ecdysozoa</taxon>
        <taxon>Nematoda</taxon>
        <taxon>Chromadorea</taxon>
        <taxon>Rhabditida</taxon>
        <taxon>Rhabditina</taxon>
        <taxon>Rhabditomorpha</taxon>
        <taxon>Rhabditoidea</taxon>
        <taxon>Rhabditidae</taxon>
        <taxon>Peloderinae</taxon>
        <taxon>Caenorhabditis</taxon>
    </lineage>
</organism>
<keyword evidence="2" id="KW-1133">Transmembrane helix</keyword>
<feature type="compositionally biased region" description="Polar residues" evidence="1">
    <location>
        <begin position="195"/>
        <end position="209"/>
    </location>
</feature>
<protein>
    <submittedName>
        <fullName evidence="3">Uncharacterized protein</fullName>
    </submittedName>
</protein>